<name>A0ABZ1DYN2_9RHOB</name>
<evidence type="ECO:0008006" key="3">
    <source>
        <dbReference type="Google" id="ProtNLM"/>
    </source>
</evidence>
<accession>A0ABZ1DYN2</accession>
<evidence type="ECO:0000313" key="2">
    <source>
        <dbReference type="Proteomes" id="UP001623290"/>
    </source>
</evidence>
<dbReference type="Proteomes" id="UP001623290">
    <property type="component" value="Chromosome"/>
</dbReference>
<protein>
    <recommendedName>
        <fullName evidence="3">MgtE intracellular N domain-containing protein</fullName>
    </recommendedName>
</protein>
<reference evidence="1 2" key="1">
    <citation type="submission" date="2023-09" db="EMBL/GenBank/DDBJ databases">
        <title>Thioclava shenzhenensis sp. nov., a multidrug resistant bacteria-antagonizing species isolated from coastal seawater.</title>
        <authorList>
            <person name="Long M."/>
        </authorList>
    </citation>
    <scope>NUCLEOTIDE SEQUENCE [LARGE SCALE GENOMIC DNA]</scope>
    <source>
        <strain evidence="1 2">FTW29</strain>
    </source>
</reference>
<sequence length="154" mass="16528">MAKAADLTNTVAAQNCTTEEGVMALLSEVNARSGKLDKREALLADRATAISVAEDRLKQRIQEMKTAEEELAKTVQIADRGAEDDVTRLVTLYENMKPKQAVPLFETMAPEFAAGFLGRMQPAAAASIMAGLSPDTAYTISVLMAGRNANAPKR</sequence>
<proteinExistence type="predicted"/>
<evidence type="ECO:0000313" key="1">
    <source>
        <dbReference type="EMBL" id="WRY32686.1"/>
    </source>
</evidence>
<dbReference type="RefSeq" id="WP_406720265.1">
    <property type="nucleotide sequence ID" value="NZ_CP135443.1"/>
</dbReference>
<organism evidence="1 2">
    <name type="scientific">Thioclava litoralis</name>
    <dbReference type="NCBI Taxonomy" id="3076557"/>
    <lineage>
        <taxon>Bacteria</taxon>
        <taxon>Pseudomonadati</taxon>
        <taxon>Pseudomonadota</taxon>
        <taxon>Alphaproteobacteria</taxon>
        <taxon>Rhodobacterales</taxon>
        <taxon>Paracoccaceae</taxon>
        <taxon>Thioclava</taxon>
    </lineage>
</organism>
<dbReference type="SUPFAM" id="SSF158791">
    <property type="entry name" value="MgtE N-terminal domain-like"/>
    <property type="match status" value="1"/>
</dbReference>
<keyword evidence="2" id="KW-1185">Reference proteome</keyword>
<gene>
    <name evidence="1" type="ORF">RPE78_08140</name>
</gene>
<dbReference type="EMBL" id="CP135443">
    <property type="protein sequence ID" value="WRY32686.1"/>
    <property type="molecule type" value="Genomic_DNA"/>
</dbReference>